<dbReference type="PIRSF" id="PIRSF001112">
    <property type="entry name" value="Epoxide_hydrolase"/>
    <property type="match status" value="1"/>
</dbReference>
<organism evidence="9 10">
    <name type="scientific">Brachionus plicatilis</name>
    <name type="common">Marine rotifer</name>
    <name type="synonym">Brachionus muelleri</name>
    <dbReference type="NCBI Taxonomy" id="10195"/>
    <lineage>
        <taxon>Eukaryota</taxon>
        <taxon>Metazoa</taxon>
        <taxon>Spiralia</taxon>
        <taxon>Gnathifera</taxon>
        <taxon>Rotifera</taxon>
        <taxon>Eurotatoria</taxon>
        <taxon>Monogononta</taxon>
        <taxon>Pseudotrocha</taxon>
        <taxon>Ploima</taxon>
        <taxon>Brachionidae</taxon>
        <taxon>Brachionus</taxon>
    </lineage>
</organism>
<evidence type="ECO:0000259" key="8">
    <source>
        <dbReference type="Pfam" id="PF06441"/>
    </source>
</evidence>
<evidence type="ECO:0000256" key="2">
    <source>
        <dbReference type="ARBA" id="ARBA00004111"/>
    </source>
</evidence>
<dbReference type="Gene3D" id="3.40.50.1820">
    <property type="entry name" value="alpha/beta hydrolase"/>
    <property type="match status" value="1"/>
</dbReference>
<dbReference type="PANTHER" id="PTHR21661">
    <property type="entry name" value="EPOXIDE HYDROLASE 1-RELATED"/>
    <property type="match status" value="1"/>
</dbReference>
<feature type="domain" description="Epoxide hydrolase N-terminal" evidence="8">
    <location>
        <begin position="52"/>
        <end position="158"/>
    </location>
</feature>
<dbReference type="SUPFAM" id="SSF53474">
    <property type="entry name" value="alpha/beta-Hydrolases"/>
    <property type="match status" value="1"/>
</dbReference>
<evidence type="ECO:0000256" key="4">
    <source>
        <dbReference type="ARBA" id="ARBA00022797"/>
    </source>
</evidence>
<keyword evidence="4 6" id="KW-0058">Aromatic hydrocarbons catabolism</keyword>
<keyword evidence="6" id="KW-0472">Membrane</keyword>
<evidence type="ECO:0000313" key="9">
    <source>
        <dbReference type="EMBL" id="RNA14863.1"/>
    </source>
</evidence>
<reference evidence="9 10" key="1">
    <citation type="journal article" date="2018" name="Sci. Rep.">
        <title>Genomic signatures of local adaptation to the degree of environmental predictability in rotifers.</title>
        <authorList>
            <person name="Franch-Gras L."/>
            <person name="Hahn C."/>
            <person name="Garcia-Roger E.M."/>
            <person name="Carmona M.J."/>
            <person name="Serra M."/>
            <person name="Gomez A."/>
        </authorList>
    </citation>
    <scope>NUCLEOTIDE SEQUENCE [LARGE SCALE GENOMIC DNA]</scope>
    <source>
        <strain evidence="9">HYR1</strain>
    </source>
</reference>
<comment type="catalytic activity">
    <reaction evidence="6">
        <text>cis-stilbene oxide + H2O = (1R,2R)-hydrobenzoin</text>
        <dbReference type="Rhea" id="RHEA:23900"/>
        <dbReference type="ChEBI" id="CHEBI:15377"/>
        <dbReference type="ChEBI" id="CHEBI:50004"/>
        <dbReference type="ChEBI" id="CHEBI:50014"/>
        <dbReference type="EC" id="3.3.2.9"/>
    </reaction>
</comment>
<evidence type="ECO:0000313" key="10">
    <source>
        <dbReference type="Proteomes" id="UP000276133"/>
    </source>
</evidence>
<dbReference type="PANTHER" id="PTHR21661:SF35">
    <property type="entry name" value="EPOXIDE HYDROLASE"/>
    <property type="match status" value="1"/>
</dbReference>
<feature type="active site" description="Nucleophile" evidence="7">
    <location>
        <position position="224"/>
    </location>
</feature>
<comment type="similarity">
    <text evidence="3 6">Belongs to the peptidase S33 family.</text>
</comment>
<evidence type="ECO:0000256" key="6">
    <source>
        <dbReference type="PIRNR" id="PIRNR001112"/>
    </source>
</evidence>
<dbReference type="EMBL" id="REGN01005098">
    <property type="protein sequence ID" value="RNA14863.1"/>
    <property type="molecule type" value="Genomic_DNA"/>
</dbReference>
<dbReference type="GO" id="GO:0033961">
    <property type="term" value="F:cis-stilbene-oxide hydrolase activity"/>
    <property type="evidence" value="ECO:0007669"/>
    <property type="project" value="UniProtKB-UniRule"/>
</dbReference>
<comment type="caution">
    <text evidence="9">The sequence shown here is derived from an EMBL/GenBank/DDBJ whole genome shotgun (WGS) entry which is preliminary data.</text>
</comment>
<keyword evidence="10" id="KW-1185">Reference proteome</keyword>
<protein>
    <recommendedName>
        <fullName evidence="6">Epoxide hydrolase</fullName>
        <ecNumber evidence="6">3.3.2.9</ecNumber>
    </recommendedName>
</protein>
<comment type="subcellular location">
    <subcellularLocation>
        <location evidence="6">Endoplasmic reticulum membrane</location>
    </subcellularLocation>
    <subcellularLocation>
        <location evidence="2">Microsome membrane</location>
        <topology evidence="2">Single-pass membrane protein</topology>
    </subcellularLocation>
</comment>
<evidence type="ECO:0000256" key="3">
    <source>
        <dbReference type="ARBA" id="ARBA00010088"/>
    </source>
</evidence>
<gene>
    <name evidence="9" type="ORF">BpHYR1_030009</name>
</gene>
<dbReference type="GO" id="GO:0097176">
    <property type="term" value="P:epoxide metabolic process"/>
    <property type="evidence" value="ECO:0007669"/>
    <property type="project" value="TreeGrafter"/>
</dbReference>
<dbReference type="GO" id="GO:0005789">
    <property type="term" value="C:endoplasmic reticulum membrane"/>
    <property type="evidence" value="ECO:0007669"/>
    <property type="project" value="UniProtKB-SubCell"/>
</dbReference>
<dbReference type="Pfam" id="PF06441">
    <property type="entry name" value="EHN"/>
    <property type="match status" value="1"/>
</dbReference>
<dbReference type="EC" id="3.3.2.9" evidence="6"/>
<dbReference type="AlphaFoldDB" id="A0A3M7QUB7"/>
<evidence type="ECO:0000256" key="5">
    <source>
        <dbReference type="ARBA" id="ARBA00022801"/>
    </source>
</evidence>
<dbReference type="InterPro" id="IPR029058">
    <property type="entry name" value="AB_hydrolase_fold"/>
</dbReference>
<proteinExistence type="inferred from homology"/>
<accession>A0A3M7QUB7</accession>
<sequence>MFRKVIFTSAIILAIALFWTKYEETRSISELKKIEQWAEENKIKVDKSIEVEKFKIEFDQKEWSLLKQKLSLTRYFTALEDVPSFDYGFDPDYARELVEYWQTNFDWKSQVDYLNKYPQFRIRINDTIIHYVHYITNPNAAKKVNLLLLDGWPGAFFGFFQAIEFIQKTYTDISFSIVVPSIPGFGFSNPTVKVVDPFDTALIFDALLRFLNGENSQYFIHGEDWGSLISTYLAKLYPQRVKGIHITMPPLTSFFDSKSLFYALIGQFFPNSILTEQEIQFGVKFSLSEIASLIIKKTGYFHIQATKPDSIGAGMNDSPLGLLTYILEKYSFGTFGLNKVLGTKDGGLKRFERDHLLTILTYYWMTNSITSSMRLYRNTFYTMEKGWPRSVLNMVKITQKVPVGVQVFEHEVSFVPFKVLQGKYLNLSQYILVEDGGHFANFENPEKISINFIEFVSKIF</sequence>
<feature type="active site" description="Proton donor" evidence="7">
    <location>
        <position position="376"/>
    </location>
</feature>
<dbReference type="InterPro" id="IPR000639">
    <property type="entry name" value="Epox_hydrolase-like"/>
</dbReference>
<dbReference type="PRINTS" id="PR00412">
    <property type="entry name" value="EPOXHYDRLASE"/>
</dbReference>
<dbReference type="STRING" id="10195.A0A3M7QUB7"/>
<keyword evidence="5 6" id="KW-0378">Hydrolase</keyword>
<keyword evidence="6" id="KW-0256">Endoplasmic reticulum</keyword>
<dbReference type="InterPro" id="IPR016292">
    <property type="entry name" value="Epoxide_hydrolase"/>
</dbReference>
<name>A0A3M7QUB7_BRAPC</name>
<feature type="active site" description="Proton acceptor" evidence="7">
    <location>
        <position position="438"/>
    </location>
</feature>
<comment type="catalytic activity">
    <reaction evidence="1 6">
        <text>1-(4-methoxyphenyl)-N-methyl-N-[(3-methyloxetan-3-yl)methyl]methanamine + H2O = 2-{[(4-methoxybenzyl)(methyl)amino]methyl}-2-methylpropane-1,3-diol</text>
        <dbReference type="Rhea" id="RHEA:55764"/>
        <dbReference type="ChEBI" id="CHEBI:15377"/>
        <dbReference type="ChEBI" id="CHEBI:139161"/>
        <dbReference type="ChEBI" id="CHEBI:139164"/>
        <dbReference type="EC" id="3.3.2.9"/>
    </reaction>
</comment>
<evidence type="ECO:0000256" key="7">
    <source>
        <dbReference type="PIRSR" id="PIRSR001112-1"/>
    </source>
</evidence>
<dbReference type="Proteomes" id="UP000276133">
    <property type="component" value="Unassembled WGS sequence"/>
</dbReference>
<evidence type="ECO:0000256" key="1">
    <source>
        <dbReference type="ARBA" id="ARBA00000221"/>
    </source>
</evidence>
<dbReference type="OrthoDB" id="7130006at2759"/>
<dbReference type="InterPro" id="IPR010497">
    <property type="entry name" value="Epoxide_hydro_N"/>
</dbReference>